<organism evidence="1 2">
    <name type="scientific">Aggregatibacter segnis ATCC 33393</name>
    <dbReference type="NCBI Taxonomy" id="888057"/>
    <lineage>
        <taxon>Bacteria</taxon>
        <taxon>Pseudomonadati</taxon>
        <taxon>Pseudomonadota</taxon>
        <taxon>Gammaproteobacteria</taxon>
        <taxon>Pasteurellales</taxon>
        <taxon>Pasteurellaceae</taxon>
        <taxon>Aggregatibacter</taxon>
    </lineage>
</organism>
<evidence type="ECO:0000313" key="1">
    <source>
        <dbReference type="EMBL" id="EFU67451.1"/>
    </source>
</evidence>
<comment type="caution">
    <text evidence="1">The sequence shown here is derived from an EMBL/GenBank/DDBJ whole genome shotgun (WGS) entry which is preliminary data.</text>
</comment>
<proteinExistence type="predicted"/>
<sequence length="189" mass="20746">MMSVINVKLRAKPVHHVKLIPPGNAEQKIITVDKSKPFMPAIIQALKAKGVDSSGNIANLPDDIAQIKTAKDVEPNDIFRVDKQEIALSYELIPDIYTGVSGKDIPYRGWSITNYVDVQGFDYLSMINGSTSYSCYYDADKNPLGTMVSQTYDKVPEQAKYVRISNDSAAISKLSIKGGRFVIVSKNGG</sequence>
<dbReference type="Proteomes" id="UP000032871">
    <property type="component" value="Unassembled WGS sequence"/>
</dbReference>
<evidence type="ECO:0000313" key="2">
    <source>
        <dbReference type="Proteomes" id="UP000032871"/>
    </source>
</evidence>
<dbReference type="AlphaFoldDB" id="E6KY97"/>
<dbReference type="GeneID" id="60800531"/>
<reference evidence="1 2" key="1">
    <citation type="submission" date="2010-12" db="EMBL/GenBank/DDBJ databases">
        <authorList>
            <person name="Muzny D."/>
            <person name="Qin X."/>
            <person name="Deng J."/>
            <person name="Jiang H."/>
            <person name="Liu Y."/>
            <person name="Qu J."/>
            <person name="Song X.-Z."/>
            <person name="Zhang L."/>
            <person name="Thornton R."/>
            <person name="Coyle M."/>
            <person name="Francisco L."/>
            <person name="Jackson L."/>
            <person name="Javaid M."/>
            <person name="Korchina V."/>
            <person name="Kovar C."/>
            <person name="Mata R."/>
            <person name="Mathew T."/>
            <person name="Ngo R."/>
            <person name="Nguyen L."/>
            <person name="Nguyen N."/>
            <person name="Okwuonu G."/>
            <person name="Ongeri F."/>
            <person name="Pham C."/>
            <person name="Simmons D."/>
            <person name="Wilczek-Boney K."/>
            <person name="Hale W."/>
            <person name="Jakkamsetti A."/>
            <person name="Pham P."/>
            <person name="Ruth R."/>
            <person name="San Lucas F."/>
            <person name="Warren J."/>
            <person name="Zhang J."/>
            <person name="Zhao Z."/>
            <person name="Zhou C."/>
            <person name="Zhu D."/>
            <person name="Lee S."/>
            <person name="Bess C."/>
            <person name="Blankenburg K."/>
            <person name="Forbes L."/>
            <person name="Fu Q."/>
            <person name="Gubbala S."/>
            <person name="Hirani K."/>
            <person name="Jayaseelan J.C."/>
            <person name="Lara F."/>
            <person name="Munidasa M."/>
            <person name="Palculict T."/>
            <person name="Patil S."/>
            <person name="Pu L.-L."/>
            <person name="Saada N."/>
            <person name="Tang L."/>
            <person name="Weissenberger G."/>
            <person name="Zhu Y."/>
            <person name="Hemphill L."/>
            <person name="Shang Y."/>
            <person name="Youmans B."/>
            <person name="Ayvaz T."/>
            <person name="Ross M."/>
            <person name="Santibanez J."/>
            <person name="Aqrawi P."/>
            <person name="Gross S."/>
            <person name="Joshi V."/>
            <person name="Fowler G."/>
            <person name="Nazareth L."/>
            <person name="Reid J."/>
            <person name="Worley K."/>
            <person name="Petrosino J."/>
            <person name="Highlander S."/>
            <person name="Gibbs R."/>
        </authorList>
    </citation>
    <scope>NUCLEOTIDE SEQUENCE [LARGE SCALE GENOMIC DNA]</scope>
    <source>
        <strain evidence="1 2">ATCC 33393</strain>
    </source>
</reference>
<dbReference type="EMBL" id="AEPS01000007">
    <property type="protein sequence ID" value="EFU67451.1"/>
    <property type="molecule type" value="Genomic_DNA"/>
</dbReference>
<accession>E6KY97</accession>
<dbReference type="RefSeq" id="WP_006718582.1">
    <property type="nucleotide sequence ID" value="NZ_LS483443.1"/>
</dbReference>
<dbReference type="HOGENOM" id="CLU_1431799_0_0_6"/>
<keyword evidence="2" id="KW-1185">Reference proteome</keyword>
<gene>
    <name evidence="1" type="ORF">HMPREF9064_1129</name>
</gene>
<name>E6KY97_9PAST</name>
<protein>
    <submittedName>
        <fullName evidence="1">Uncharacterized protein</fullName>
    </submittedName>
</protein>